<reference evidence="2" key="1">
    <citation type="submission" date="2020-10" db="EMBL/GenBank/DDBJ databases">
        <authorList>
            <person name="Han B."/>
            <person name="Lu T."/>
            <person name="Zhao Q."/>
            <person name="Huang X."/>
            <person name="Zhao Y."/>
        </authorList>
    </citation>
    <scope>NUCLEOTIDE SEQUENCE</scope>
</reference>
<evidence type="ECO:0000256" key="1">
    <source>
        <dbReference type="SAM" id="MobiDB-lite"/>
    </source>
</evidence>
<proteinExistence type="predicted"/>
<organism evidence="2 3">
    <name type="scientific">Miscanthus lutarioriparius</name>
    <dbReference type="NCBI Taxonomy" id="422564"/>
    <lineage>
        <taxon>Eukaryota</taxon>
        <taxon>Viridiplantae</taxon>
        <taxon>Streptophyta</taxon>
        <taxon>Embryophyta</taxon>
        <taxon>Tracheophyta</taxon>
        <taxon>Spermatophyta</taxon>
        <taxon>Magnoliopsida</taxon>
        <taxon>Liliopsida</taxon>
        <taxon>Poales</taxon>
        <taxon>Poaceae</taxon>
        <taxon>PACMAD clade</taxon>
        <taxon>Panicoideae</taxon>
        <taxon>Andropogonodae</taxon>
        <taxon>Andropogoneae</taxon>
        <taxon>Saccharinae</taxon>
        <taxon>Miscanthus</taxon>
    </lineage>
</organism>
<dbReference type="EMBL" id="CAJGYO010000008">
    <property type="protein sequence ID" value="CAD6250707.1"/>
    <property type="molecule type" value="Genomic_DNA"/>
</dbReference>
<name>A0A811PVX8_9POAL</name>
<dbReference type="Proteomes" id="UP000604825">
    <property type="component" value="Unassembled WGS sequence"/>
</dbReference>
<comment type="caution">
    <text evidence="2">The sequence shown here is derived from an EMBL/GenBank/DDBJ whole genome shotgun (WGS) entry which is preliminary data.</text>
</comment>
<evidence type="ECO:0000313" key="2">
    <source>
        <dbReference type="EMBL" id="CAD6250707.1"/>
    </source>
</evidence>
<protein>
    <submittedName>
        <fullName evidence="2">Uncharacterized protein</fullName>
    </submittedName>
</protein>
<dbReference type="AlphaFoldDB" id="A0A811PVX8"/>
<keyword evidence="3" id="KW-1185">Reference proteome</keyword>
<feature type="region of interest" description="Disordered" evidence="1">
    <location>
        <begin position="22"/>
        <end position="94"/>
    </location>
</feature>
<evidence type="ECO:0000313" key="3">
    <source>
        <dbReference type="Proteomes" id="UP000604825"/>
    </source>
</evidence>
<feature type="compositionally biased region" description="Polar residues" evidence="1">
    <location>
        <begin position="68"/>
        <end position="84"/>
    </location>
</feature>
<sequence>MDEWKIECPWRNQLHPKQMDLGATVREGERTDLDLDRPLSAERRMASHRAGRRRSGDGAAEAKAGCACSTTPSHPSTSLYTGAGTTHAPFPAIPTRVGNRVRVGFGDKGEQ</sequence>
<gene>
    <name evidence="2" type="ORF">NCGR_LOCUS34481</name>
</gene>
<accession>A0A811PVX8</accession>
<feature type="compositionally biased region" description="Basic and acidic residues" evidence="1">
    <location>
        <begin position="26"/>
        <end position="45"/>
    </location>
</feature>